<dbReference type="AlphaFoldDB" id="A0A1I6DTI5"/>
<dbReference type="InterPro" id="IPR050707">
    <property type="entry name" value="HTH_MetabolicPath_Reg"/>
</dbReference>
<evidence type="ECO:0000259" key="6">
    <source>
        <dbReference type="PROSITE" id="PS51078"/>
    </source>
</evidence>
<dbReference type="PROSITE" id="PS51078">
    <property type="entry name" value="ICLR_ED"/>
    <property type="match status" value="1"/>
</dbReference>
<keyword evidence="8" id="KW-1185">Reference proteome</keyword>
<feature type="domain" description="HTH iclR-type" evidence="5">
    <location>
        <begin position="6"/>
        <end position="67"/>
    </location>
</feature>
<dbReference type="GO" id="GO:0003700">
    <property type="term" value="F:DNA-binding transcription factor activity"/>
    <property type="evidence" value="ECO:0007669"/>
    <property type="project" value="TreeGrafter"/>
</dbReference>
<keyword evidence="1" id="KW-0805">Transcription regulation</keyword>
<dbReference type="GO" id="GO:0003677">
    <property type="term" value="F:DNA binding"/>
    <property type="evidence" value="ECO:0007669"/>
    <property type="project" value="UniProtKB-KW"/>
</dbReference>
<dbReference type="Gene3D" id="1.10.10.10">
    <property type="entry name" value="Winged helix-like DNA-binding domain superfamily/Winged helix DNA-binding domain"/>
    <property type="match status" value="1"/>
</dbReference>
<dbReference type="EMBL" id="FOYI01000005">
    <property type="protein sequence ID" value="SFR08765.1"/>
    <property type="molecule type" value="Genomic_DNA"/>
</dbReference>
<dbReference type="SMART" id="SM00346">
    <property type="entry name" value="HTH_ICLR"/>
    <property type="match status" value="1"/>
</dbReference>
<protein>
    <submittedName>
        <fullName evidence="7">Transcriptional regulator, IclR family</fullName>
    </submittedName>
</protein>
<feature type="domain" description="IclR-ED" evidence="6">
    <location>
        <begin position="68"/>
        <end position="241"/>
    </location>
</feature>
<evidence type="ECO:0000313" key="7">
    <source>
        <dbReference type="EMBL" id="SFR08765.1"/>
    </source>
</evidence>
<dbReference type="SUPFAM" id="SSF46785">
    <property type="entry name" value="Winged helix' DNA-binding domain"/>
    <property type="match status" value="1"/>
</dbReference>
<dbReference type="PANTHER" id="PTHR30136:SF8">
    <property type="entry name" value="TRANSCRIPTIONAL REGULATORY PROTEIN"/>
    <property type="match status" value="1"/>
</dbReference>
<dbReference type="InterPro" id="IPR029016">
    <property type="entry name" value="GAF-like_dom_sf"/>
</dbReference>
<dbReference type="GO" id="GO:0045892">
    <property type="term" value="P:negative regulation of DNA-templated transcription"/>
    <property type="evidence" value="ECO:0007669"/>
    <property type="project" value="TreeGrafter"/>
</dbReference>
<evidence type="ECO:0000313" key="8">
    <source>
        <dbReference type="Proteomes" id="UP000199302"/>
    </source>
</evidence>
<proteinExistence type="predicted"/>
<dbReference type="InterPro" id="IPR005471">
    <property type="entry name" value="Tscrpt_reg_IclR_N"/>
</dbReference>
<keyword evidence="3" id="KW-0804">Transcription</keyword>
<evidence type="ECO:0000256" key="4">
    <source>
        <dbReference type="SAM" id="MobiDB-lite"/>
    </source>
</evidence>
<name>A0A1I6DTI5_9RHOB</name>
<dbReference type="Pfam" id="PF01614">
    <property type="entry name" value="IclR_C"/>
    <property type="match status" value="1"/>
</dbReference>
<feature type="region of interest" description="Disordered" evidence="4">
    <location>
        <begin position="242"/>
        <end position="270"/>
    </location>
</feature>
<dbReference type="SUPFAM" id="SSF55781">
    <property type="entry name" value="GAF domain-like"/>
    <property type="match status" value="1"/>
</dbReference>
<evidence type="ECO:0000259" key="5">
    <source>
        <dbReference type="PROSITE" id="PS51077"/>
    </source>
</evidence>
<gene>
    <name evidence="7" type="ORF">SAMN04515673_105122</name>
</gene>
<dbReference type="InterPro" id="IPR014757">
    <property type="entry name" value="Tscrpt_reg_IclR_C"/>
</dbReference>
<sequence>MSTALNGSLIKALEILDLYGPGRPELTAKQVADSLGMSVATAHRFLLTLEHTGLLISTRRGLFELGQKLEDLGRLAFELSPLPRIARPEVQALSQTLNDSVMACRLGRRGPTCVVAANSRRAVRVSAEVGTVLPLATTAQGKLFLAYMSEADRAARLAQEGEAAAHQTDFAAIRAAGHATNFGENEPEIGAIAAPVLTPDNRAVLTVSVFGILSQIAGDRSDGIVTELRATAARIAAAYNREPRPATAEGRSWPPADKAPAISAGPTPQA</sequence>
<reference evidence="7 8" key="1">
    <citation type="submission" date="2016-10" db="EMBL/GenBank/DDBJ databases">
        <authorList>
            <person name="de Groot N.N."/>
        </authorList>
    </citation>
    <scope>NUCLEOTIDE SEQUENCE [LARGE SCALE GENOMIC DNA]</scope>
    <source>
        <strain evidence="8">KMM 9023,NRIC 0796,JCM 17311,KCTC 23692</strain>
    </source>
</reference>
<evidence type="ECO:0000256" key="3">
    <source>
        <dbReference type="ARBA" id="ARBA00023163"/>
    </source>
</evidence>
<dbReference type="Proteomes" id="UP000199302">
    <property type="component" value="Unassembled WGS sequence"/>
</dbReference>
<dbReference type="InterPro" id="IPR036390">
    <property type="entry name" value="WH_DNA-bd_sf"/>
</dbReference>
<organism evidence="7 8">
    <name type="scientific">Poseidonocella sedimentorum</name>
    <dbReference type="NCBI Taxonomy" id="871652"/>
    <lineage>
        <taxon>Bacteria</taxon>
        <taxon>Pseudomonadati</taxon>
        <taxon>Pseudomonadota</taxon>
        <taxon>Alphaproteobacteria</taxon>
        <taxon>Rhodobacterales</taxon>
        <taxon>Roseobacteraceae</taxon>
        <taxon>Poseidonocella</taxon>
    </lineage>
</organism>
<evidence type="ECO:0000256" key="1">
    <source>
        <dbReference type="ARBA" id="ARBA00023015"/>
    </source>
</evidence>
<dbReference type="Gene3D" id="3.30.450.40">
    <property type="match status" value="1"/>
</dbReference>
<dbReference type="InterPro" id="IPR036388">
    <property type="entry name" value="WH-like_DNA-bd_sf"/>
</dbReference>
<evidence type="ECO:0000256" key="2">
    <source>
        <dbReference type="ARBA" id="ARBA00023125"/>
    </source>
</evidence>
<dbReference type="Pfam" id="PF09339">
    <property type="entry name" value="HTH_IclR"/>
    <property type="match status" value="1"/>
</dbReference>
<keyword evidence="2" id="KW-0238">DNA-binding</keyword>
<accession>A0A1I6DTI5</accession>
<dbReference type="PROSITE" id="PS51077">
    <property type="entry name" value="HTH_ICLR"/>
    <property type="match status" value="1"/>
</dbReference>
<dbReference type="STRING" id="871652.SAMN04515673_105122"/>
<dbReference type="PANTHER" id="PTHR30136">
    <property type="entry name" value="HELIX-TURN-HELIX TRANSCRIPTIONAL REGULATOR, ICLR FAMILY"/>
    <property type="match status" value="1"/>
</dbReference>